<dbReference type="NCBIfam" id="TIGR00885">
    <property type="entry name" value="fucP"/>
    <property type="match status" value="1"/>
</dbReference>
<gene>
    <name evidence="7" type="primary">fucP</name>
    <name evidence="7" type="ORF">HPS56_05740</name>
</gene>
<evidence type="ECO:0000313" key="7">
    <source>
        <dbReference type="EMBL" id="NPD91857.1"/>
    </source>
</evidence>
<evidence type="ECO:0000256" key="3">
    <source>
        <dbReference type="ARBA" id="ARBA00022692"/>
    </source>
</evidence>
<dbReference type="Pfam" id="PF07690">
    <property type="entry name" value="MFS_1"/>
    <property type="match status" value="1"/>
</dbReference>
<comment type="caution">
    <text evidence="7">The sequence shown here is derived from an EMBL/GenBank/DDBJ whole genome shotgun (WGS) entry which is preliminary data.</text>
</comment>
<keyword evidence="2" id="KW-1003">Cell membrane</keyword>
<dbReference type="InterPro" id="IPR005275">
    <property type="entry name" value="Lfuc_symporter_FucP"/>
</dbReference>
<proteinExistence type="predicted"/>
<feature type="transmembrane region" description="Helical" evidence="6">
    <location>
        <begin position="251"/>
        <end position="273"/>
    </location>
</feature>
<dbReference type="InterPro" id="IPR011701">
    <property type="entry name" value="MFS"/>
</dbReference>
<feature type="transmembrane region" description="Helical" evidence="6">
    <location>
        <begin position="83"/>
        <end position="101"/>
    </location>
</feature>
<keyword evidence="3 6" id="KW-0812">Transmembrane</keyword>
<accession>A0ABX2ANN3</accession>
<evidence type="ECO:0000256" key="4">
    <source>
        <dbReference type="ARBA" id="ARBA00022989"/>
    </source>
</evidence>
<feature type="transmembrane region" description="Helical" evidence="6">
    <location>
        <begin position="55"/>
        <end position="76"/>
    </location>
</feature>
<dbReference type="InterPro" id="IPR050375">
    <property type="entry name" value="MFS_TsgA-like"/>
</dbReference>
<evidence type="ECO:0000256" key="1">
    <source>
        <dbReference type="ARBA" id="ARBA00004429"/>
    </source>
</evidence>
<dbReference type="EMBL" id="JABKKF010000004">
    <property type="protein sequence ID" value="NPD91857.1"/>
    <property type="molecule type" value="Genomic_DNA"/>
</dbReference>
<feature type="transmembrane region" description="Helical" evidence="6">
    <location>
        <begin position="377"/>
        <end position="398"/>
    </location>
</feature>
<evidence type="ECO:0000313" key="8">
    <source>
        <dbReference type="Proteomes" id="UP000714420"/>
    </source>
</evidence>
<comment type="subcellular location">
    <subcellularLocation>
        <location evidence="1">Cell inner membrane</location>
        <topology evidence="1">Multi-pass membrane protein</topology>
    </subcellularLocation>
</comment>
<reference evidence="7 8" key="1">
    <citation type="submission" date="2020-05" db="EMBL/GenBank/DDBJ databases">
        <title>Distinct polysaccharide utilization as determinants for interspecies competition between intestinal Prevotella spp.</title>
        <authorList>
            <person name="Galvez E.J.C."/>
            <person name="Iljazovic A."/>
            <person name="Strowig T."/>
        </authorList>
    </citation>
    <scope>NUCLEOTIDE SEQUENCE [LARGE SCALE GENOMIC DNA]</scope>
    <source>
        <strain evidence="7 8">PMUR</strain>
    </source>
</reference>
<protein>
    <submittedName>
        <fullName evidence="7">L-fucose:H+ symporter permease</fullName>
    </submittedName>
</protein>
<dbReference type="PROSITE" id="PS51257">
    <property type="entry name" value="PROKAR_LIPOPROTEIN"/>
    <property type="match status" value="1"/>
</dbReference>
<organism evidence="7 8">
    <name type="scientific">Xylanibacter muris</name>
    <dbReference type="NCBI Taxonomy" id="2736290"/>
    <lineage>
        <taxon>Bacteria</taxon>
        <taxon>Pseudomonadati</taxon>
        <taxon>Bacteroidota</taxon>
        <taxon>Bacteroidia</taxon>
        <taxon>Bacteroidales</taxon>
        <taxon>Prevotellaceae</taxon>
        <taxon>Xylanibacter</taxon>
    </lineage>
</organism>
<keyword evidence="5 6" id="KW-0472">Membrane</keyword>
<dbReference type="PANTHER" id="PTHR43702:SF11">
    <property type="entry name" value="L-FUCOSE-PROTON SYMPORTER"/>
    <property type="match status" value="1"/>
</dbReference>
<sequence>MNKENGLLTKNGVSLLIPFIMITSCFALWGFANDVTSPMVKAFSKIFRMSVTEGALVQVAFYLGYFVMAFPAALFIQKYSFKAGVLTGLGLYATGALLFIPAKFAGIYYPFLLAYFIMTCGLSFLETSCNPYIYCMGSDETATQRLNLAQAFNPIGAVSGMYVAMYCVQARINPLSSAERATLPAEEFNAIKDADLGVLIQPYVFIGLFIVLLFFAIKFTKMPMTGDTHTGKKLTQSLKELFRMKNYREGVVAQFFYIGAQVTCWTFIIQYGTHILMSEGMGETEAEILSQKFNIAALLLFTFSRFICTWFLKYIQPGRLLSILAVLGTIATAGVILLTNRGGLYCLVIISGCMSLMFPTIYGIALRGVGDNVKIGGAGLIMSILGGSVFPPVQAGIIDWGGTLLGLPATNISFVIPLICFIVVAAYGHRAYIRHNIKHDYNV</sequence>
<feature type="transmembrane region" description="Helical" evidence="6">
    <location>
        <begin position="198"/>
        <end position="217"/>
    </location>
</feature>
<dbReference type="InterPro" id="IPR036259">
    <property type="entry name" value="MFS_trans_sf"/>
</dbReference>
<name>A0ABX2ANN3_9BACT</name>
<feature type="transmembrane region" description="Helical" evidence="6">
    <location>
        <begin position="293"/>
        <end position="312"/>
    </location>
</feature>
<feature type="transmembrane region" description="Helical" evidence="6">
    <location>
        <begin position="146"/>
        <end position="165"/>
    </location>
</feature>
<feature type="transmembrane region" description="Helical" evidence="6">
    <location>
        <begin position="404"/>
        <end position="428"/>
    </location>
</feature>
<dbReference type="SUPFAM" id="SSF103473">
    <property type="entry name" value="MFS general substrate transporter"/>
    <property type="match status" value="1"/>
</dbReference>
<feature type="transmembrane region" description="Helical" evidence="6">
    <location>
        <begin position="107"/>
        <end position="125"/>
    </location>
</feature>
<dbReference type="Gene3D" id="1.20.1250.20">
    <property type="entry name" value="MFS general substrate transporter like domains"/>
    <property type="match status" value="2"/>
</dbReference>
<dbReference type="Proteomes" id="UP000714420">
    <property type="component" value="Unassembled WGS sequence"/>
</dbReference>
<evidence type="ECO:0000256" key="6">
    <source>
        <dbReference type="SAM" id="Phobius"/>
    </source>
</evidence>
<evidence type="ECO:0000256" key="2">
    <source>
        <dbReference type="ARBA" id="ARBA00022475"/>
    </source>
</evidence>
<feature type="transmembrane region" description="Helical" evidence="6">
    <location>
        <begin position="344"/>
        <end position="365"/>
    </location>
</feature>
<dbReference type="CDD" id="cd17394">
    <property type="entry name" value="MFS_FucP_like"/>
    <property type="match status" value="1"/>
</dbReference>
<keyword evidence="8" id="KW-1185">Reference proteome</keyword>
<feature type="transmembrane region" description="Helical" evidence="6">
    <location>
        <begin position="12"/>
        <end position="32"/>
    </location>
</feature>
<evidence type="ECO:0000256" key="5">
    <source>
        <dbReference type="ARBA" id="ARBA00023136"/>
    </source>
</evidence>
<feature type="transmembrane region" description="Helical" evidence="6">
    <location>
        <begin position="319"/>
        <end position="338"/>
    </location>
</feature>
<keyword evidence="4 6" id="KW-1133">Transmembrane helix</keyword>
<dbReference type="PANTHER" id="PTHR43702">
    <property type="entry name" value="L-FUCOSE-PROTON SYMPORTER"/>
    <property type="match status" value="1"/>
</dbReference>